<sequence>MAKVNGKYETIFIVNPNLGEEAIAAIVEKFKTLIEKNGTVESVDDWGKRRMAYEINDLREGYYTLIQFESAPTFPAELDRIYKITDGVMRSIIISRD</sequence>
<evidence type="ECO:0000256" key="4">
    <source>
        <dbReference type="HAMAP-Rule" id="MF_00360"/>
    </source>
</evidence>
<protein>
    <recommendedName>
        <fullName evidence="3 4">Small ribosomal subunit protein bS6</fullName>
    </recommendedName>
</protein>
<accession>A0A252F3L4</accession>
<gene>
    <name evidence="4" type="primary">rpsF</name>
    <name evidence="5" type="ORF">CBW42_05975</name>
</gene>
<dbReference type="InterPro" id="IPR035980">
    <property type="entry name" value="Ribosomal_bS6_sf"/>
</dbReference>
<proteinExistence type="inferred from homology"/>
<dbReference type="GO" id="GO:0003735">
    <property type="term" value="F:structural constituent of ribosome"/>
    <property type="evidence" value="ECO:0007669"/>
    <property type="project" value="InterPro"/>
</dbReference>
<dbReference type="Pfam" id="PF01250">
    <property type="entry name" value="Ribosomal_S6"/>
    <property type="match status" value="1"/>
</dbReference>
<comment type="function">
    <text evidence="2 4">Binds together with bS18 to 16S ribosomal RNA.</text>
</comment>
<organism evidence="5 6">
    <name type="scientific">Butyricicoccus porcorum</name>
    <dbReference type="NCBI Taxonomy" id="1945634"/>
    <lineage>
        <taxon>Bacteria</taxon>
        <taxon>Bacillati</taxon>
        <taxon>Bacillota</taxon>
        <taxon>Clostridia</taxon>
        <taxon>Eubacteriales</taxon>
        <taxon>Butyricicoccaceae</taxon>
        <taxon>Butyricicoccus</taxon>
    </lineage>
</organism>
<evidence type="ECO:0000256" key="3">
    <source>
        <dbReference type="ARBA" id="ARBA00035294"/>
    </source>
</evidence>
<dbReference type="GO" id="GO:1990904">
    <property type="term" value="C:ribonucleoprotein complex"/>
    <property type="evidence" value="ECO:0007669"/>
    <property type="project" value="UniProtKB-KW"/>
</dbReference>
<dbReference type="SUPFAM" id="SSF54995">
    <property type="entry name" value="Ribosomal protein S6"/>
    <property type="match status" value="1"/>
</dbReference>
<dbReference type="PANTHER" id="PTHR21011:SF1">
    <property type="entry name" value="SMALL RIBOSOMAL SUBUNIT PROTEIN BS6M"/>
    <property type="match status" value="1"/>
</dbReference>
<dbReference type="GO" id="GO:0005737">
    <property type="term" value="C:cytoplasm"/>
    <property type="evidence" value="ECO:0007669"/>
    <property type="project" value="UniProtKB-ARBA"/>
</dbReference>
<keyword evidence="4" id="KW-0687">Ribonucleoprotein</keyword>
<keyword evidence="4" id="KW-0694">RNA-binding</keyword>
<dbReference type="InterPro" id="IPR014717">
    <property type="entry name" value="Transl_elong_EF1B/ribsomal_bS6"/>
</dbReference>
<evidence type="ECO:0000313" key="6">
    <source>
        <dbReference type="Proteomes" id="UP000194903"/>
    </source>
</evidence>
<dbReference type="EMBL" id="NHOC01000005">
    <property type="protein sequence ID" value="OUM20385.1"/>
    <property type="molecule type" value="Genomic_DNA"/>
</dbReference>
<dbReference type="InterPro" id="IPR020814">
    <property type="entry name" value="Ribosomal_S6_plastid/chlpt"/>
</dbReference>
<dbReference type="InterPro" id="IPR000529">
    <property type="entry name" value="Ribosomal_bS6"/>
</dbReference>
<comment type="caution">
    <text evidence="5">The sequence shown here is derived from an EMBL/GenBank/DDBJ whole genome shotgun (WGS) entry which is preliminary data.</text>
</comment>
<dbReference type="AlphaFoldDB" id="A0A252F3L4"/>
<comment type="similarity">
    <text evidence="1 4">Belongs to the bacterial ribosomal protein bS6 family.</text>
</comment>
<name>A0A252F3L4_9FIRM</name>
<keyword evidence="4 5" id="KW-0689">Ribosomal protein</keyword>
<evidence type="ECO:0000256" key="2">
    <source>
        <dbReference type="ARBA" id="ARBA00035104"/>
    </source>
</evidence>
<dbReference type="Gene3D" id="3.30.70.60">
    <property type="match status" value="1"/>
</dbReference>
<evidence type="ECO:0000313" key="5">
    <source>
        <dbReference type="EMBL" id="OUM20385.1"/>
    </source>
</evidence>
<dbReference type="GO" id="GO:0005840">
    <property type="term" value="C:ribosome"/>
    <property type="evidence" value="ECO:0007669"/>
    <property type="project" value="UniProtKB-KW"/>
</dbReference>
<dbReference type="NCBIfam" id="TIGR00166">
    <property type="entry name" value="S6"/>
    <property type="match status" value="1"/>
</dbReference>
<keyword evidence="4" id="KW-0699">rRNA-binding</keyword>
<dbReference type="HAMAP" id="MF_00360">
    <property type="entry name" value="Ribosomal_bS6"/>
    <property type="match status" value="1"/>
</dbReference>
<keyword evidence="6" id="KW-1185">Reference proteome</keyword>
<dbReference type="CDD" id="cd00473">
    <property type="entry name" value="bS6"/>
    <property type="match status" value="1"/>
</dbReference>
<dbReference type="GO" id="GO:0006412">
    <property type="term" value="P:translation"/>
    <property type="evidence" value="ECO:0007669"/>
    <property type="project" value="UniProtKB-UniRule"/>
</dbReference>
<dbReference type="RefSeq" id="WP_087018740.1">
    <property type="nucleotide sequence ID" value="NZ_CP178353.1"/>
</dbReference>
<dbReference type="Proteomes" id="UP000194903">
    <property type="component" value="Unassembled WGS sequence"/>
</dbReference>
<evidence type="ECO:0000256" key="1">
    <source>
        <dbReference type="ARBA" id="ARBA00009512"/>
    </source>
</evidence>
<dbReference type="OrthoDB" id="9812702at2"/>
<dbReference type="GO" id="GO:0070181">
    <property type="term" value="F:small ribosomal subunit rRNA binding"/>
    <property type="evidence" value="ECO:0007669"/>
    <property type="project" value="TreeGrafter"/>
</dbReference>
<dbReference type="PANTHER" id="PTHR21011">
    <property type="entry name" value="MITOCHONDRIAL 28S RIBOSOMAL PROTEIN S6"/>
    <property type="match status" value="1"/>
</dbReference>
<reference evidence="5 6" key="1">
    <citation type="submission" date="2017-05" db="EMBL/GenBank/DDBJ databases">
        <title>Butyricicoccus porcorum sp. nov. a butyrate-producing bacterium from the swine intestinal tract.</title>
        <authorList>
            <person name="Trachsel J."/>
            <person name="Humphrey S."/>
            <person name="Allen H.K."/>
        </authorList>
    </citation>
    <scope>NUCLEOTIDE SEQUENCE [LARGE SCALE GENOMIC DNA]</scope>
    <source>
        <strain evidence="5">BB10</strain>
    </source>
</reference>